<sequence length="174" mass="18716">MGLIKEAELPGLGKKYLLELEDGERIGVVVYDEGLRDLFYFPAGESEPAYTVTLTDQEARQIASILGGVFYQPKMLEKLEMAIADLRIEWLKVAPQAPAVGKSIGELNLRKNHGITVIAIIEDAGRGKKKCTAINPGPNFVFLPGQMVVAAGRAGDIEAFEEMITGGGVQNGAV</sequence>
<dbReference type="Gene3D" id="3.30.70.1450">
    <property type="entry name" value="Regulator of K+ conductance, C-terminal domain"/>
    <property type="match status" value="1"/>
</dbReference>
<gene>
    <name evidence="2" type="ORF">SAMN02745219_00399</name>
</gene>
<name>A0A1M6BIJ7_9FIRM</name>
<dbReference type="Pfam" id="PF25991">
    <property type="entry name" value="KhtT_N"/>
    <property type="match status" value="1"/>
</dbReference>
<dbReference type="GO" id="GO:0006813">
    <property type="term" value="P:potassium ion transport"/>
    <property type="evidence" value="ECO:0007669"/>
    <property type="project" value="InterPro"/>
</dbReference>
<protein>
    <submittedName>
        <fullName evidence="2">Potassium/proton antiporter regulatory subunit, CPA2 family (TC 2.A.37.5.2)</fullName>
    </submittedName>
</protein>
<dbReference type="PROSITE" id="PS51202">
    <property type="entry name" value="RCK_C"/>
    <property type="match status" value="1"/>
</dbReference>
<dbReference type="EMBL" id="FQZM01000005">
    <property type="protein sequence ID" value="SHI48313.1"/>
    <property type="molecule type" value="Genomic_DNA"/>
</dbReference>
<dbReference type="OrthoDB" id="67547at2"/>
<feature type="domain" description="RCK C-terminal" evidence="1">
    <location>
        <begin position="76"/>
        <end position="166"/>
    </location>
</feature>
<dbReference type="InterPro" id="IPR026278">
    <property type="entry name" value="KhtT"/>
</dbReference>
<proteinExistence type="predicted"/>
<evidence type="ECO:0000313" key="2">
    <source>
        <dbReference type="EMBL" id="SHI48313.1"/>
    </source>
</evidence>
<organism evidence="2 3">
    <name type="scientific">Desulfofundulus thermosubterraneus DSM 16057</name>
    <dbReference type="NCBI Taxonomy" id="1121432"/>
    <lineage>
        <taxon>Bacteria</taxon>
        <taxon>Bacillati</taxon>
        <taxon>Bacillota</taxon>
        <taxon>Clostridia</taxon>
        <taxon>Eubacteriales</taxon>
        <taxon>Peptococcaceae</taxon>
        <taxon>Desulfofundulus</taxon>
    </lineage>
</organism>
<accession>A0A1M6BIJ7</accession>
<dbReference type="STRING" id="1121432.SAMN02745219_00399"/>
<evidence type="ECO:0000259" key="1">
    <source>
        <dbReference type="PROSITE" id="PS51202"/>
    </source>
</evidence>
<keyword evidence="3" id="KW-1185">Reference proteome</keyword>
<dbReference type="AlphaFoldDB" id="A0A1M6BIJ7"/>
<dbReference type="InterPro" id="IPR058776">
    <property type="entry name" value="KhtT-like_N"/>
</dbReference>
<dbReference type="RefSeq" id="WP_072867097.1">
    <property type="nucleotide sequence ID" value="NZ_FQZM01000005.1"/>
</dbReference>
<dbReference type="SUPFAM" id="SSF116726">
    <property type="entry name" value="TrkA C-terminal domain-like"/>
    <property type="match status" value="1"/>
</dbReference>
<dbReference type="Proteomes" id="UP000184529">
    <property type="component" value="Unassembled WGS sequence"/>
</dbReference>
<dbReference type="InterPro" id="IPR006037">
    <property type="entry name" value="RCK_C"/>
</dbReference>
<dbReference type="GO" id="GO:0008324">
    <property type="term" value="F:monoatomic cation transmembrane transporter activity"/>
    <property type="evidence" value="ECO:0007669"/>
    <property type="project" value="InterPro"/>
</dbReference>
<dbReference type="PIRSF" id="PIRSF005028">
    <property type="entry name" value="KhtT"/>
    <property type="match status" value="1"/>
</dbReference>
<evidence type="ECO:0000313" key="3">
    <source>
        <dbReference type="Proteomes" id="UP000184529"/>
    </source>
</evidence>
<dbReference type="Pfam" id="PF02080">
    <property type="entry name" value="TrkA_C"/>
    <property type="match status" value="1"/>
</dbReference>
<dbReference type="InterPro" id="IPR036721">
    <property type="entry name" value="RCK_C_sf"/>
</dbReference>
<reference evidence="3" key="1">
    <citation type="submission" date="2016-11" db="EMBL/GenBank/DDBJ databases">
        <authorList>
            <person name="Varghese N."/>
            <person name="Submissions S."/>
        </authorList>
    </citation>
    <scope>NUCLEOTIDE SEQUENCE [LARGE SCALE GENOMIC DNA]</scope>
    <source>
        <strain evidence="3">DSM 16057</strain>
    </source>
</reference>